<dbReference type="GO" id="GO:0020037">
    <property type="term" value="F:heme binding"/>
    <property type="evidence" value="ECO:0007669"/>
    <property type="project" value="InterPro"/>
</dbReference>
<gene>
    <name evidence="2" type="ORF">I596_615</name>
</gene>
<dbReference type="OrthoDB" id="9811281at2"/>
<dbReference type="EMBL" id="CP015249">
    <property type="protein sequence ID" value="ANB16652.1"/>
    <property type="molecule type" value="Genomic_DNA"/>
</dbReference>
<protein>
    <submittedName>
        <fullName evidence="2">Cytochrome c</fullName>
    </submittedName>
</protein>
<feature type="chain" id="PRO_5007886911" evidence="1">
    <location>
        <begin position="21"/>
        <end position="159"/>
    </location>
</feature>
<dbReference type="KEGG" id="dko:I596_615"/>
<evidence type="ECO:0000313" key="2">
    <source>
        <dbReference type="EMBL" id="ANB16652.1"/>
    </source>
</evidence>
<dbReference type="Proteomes" id="UP000076830">
    <property type="component" value="Chromosome"/>
</dbReference>
<feature type="signal peptide" evidence="1">
    <location>
        <begin position="1"/>
        <end position="20"/>
    </location>
</feature>
<dbReference type="GO" id="GO:0009055">
    <property type="term" value="F:electron transfer activity"/>
    <property type="evidence" value="ECO:0007669"/>
    <property type="project" value="InterPro"/>
</dbReference>
<dbReference type="InterPro" id="IPR036909">
    <property type="entry name" value="Cyt_c-like_dom_sf"/>
</dbReference>
<keyword evidence="3" id="KW-1185">Reference proteome</keyword>
<accession>A0A167GK84</accession>
<dbReference type="Gene3D" id="1.10.760.10">
    <property type="entry name" value="Cytochrome c-like domain"/>
    <property type="match status" value="1"/>
</dbReference>
<dbReference type="AlphaFoldDB" id="A0A167GK84"/>
<dbReference type="PATRIC" id="fig|1300342.3.peg.605"/>
<organism evidence="2 3">
    <name type="scientific">Dokdonella koreensis DS-123</name>
    <dbReference type="NCBI Taxonomy" id="1300342"/>
    <lineage>
        <taxon>Bacteria</taxon>
        <taxon>Pseudomonadati</taxon>
        <taxon>Pseudomonadota</taxon>
        <taxon>Gammaproteobacteria</taxon>
        <taxon>Lysobacterales</taxon>
        <taxon>Rhodanobacteraceae</taxon>
        <taxon>Dokdonella</taxon>
    </lineage>
</organism>
<dbReference type="SUPFAM" id="SSF46626">
    <property type="entry name" value="Cytochrome c"/>
    <property type="match status" value="1"/>
</dbReference>
<dbReference type="RefSeq" id="WP_067643911.1">
    <property type="nucleotide sequence ID" value="NZ_CP015249.1"/>
</dbReference>
<keyword evidence="1" id="KW-0732">Signal</keyword>
<sequence length="159" mass="17112">MLRYLPALVLAVFLPTLAGATDTRDAIERGRYLARIAGCHDCHTPGFTGSGGKTPEAQWFTGDRLGFSGPWGTTYPSNLRRTIGGLDLAAWKAYARSAVLRPPMPYWAINAMTDADLEALWHFTRSLGPAGEAAPSALPPGTEPPLPVFRLELPPAAPR</sequence>
<evidence type="ECO:0000313" key="3">
    <source>
        <dbReference type="Proteomes" id="UP000076830"/>
    </source>
</evidence>
<name>A0A167GK84_9GAMM</name>
<dbReference type="STRING" id="1300342.I596_615"/>
<reference evidence="2 3" key="1">
    <citation type="submission" date="2016-04" db="EMBL/GenBank/DDBJ databases">
        <title>Complete genome sequence of Dokdonella koreensis DS-123T.</title>
        <authorList>
            <person name="Kim J.F."/>
            <person name="Lee H."/>
            <person name="Kwak M.-J."/>
        </authorList>
    </citation>
    <scope>NUCLEOTIDE SEQUENCE [LARGE SCALE GENOMIC DNA]</scope>
    <source>
        <strain evidence="2 3">DS-123</strain>
    </source>
</reference>
<proteinExistence type="predicted"/>
<evidence type="ECO:0000256" key="1">
    <source>
        <dbReference type="SAM" id="SignalP"/>
    </source>
</evidence>